<organism evidence="3 4">
    <name type="scientific">Rhizobium sullae</name>
    <name type="common">Rhizobium hedysari</name>
    <dbReference type="NCBI Taxonomy" id="50338"/>
    <lineage>
        <taxon>Bacteria</taxon>
        <taxon>Pseudomonadati</taxon>
        <taxon>Pseudomonadota</taxon>
        <taxon>Alphaproteobacteria</taxon>
        <taxon>Hyphomicrobiales</taxon>
        <taxon>Rhizobiaceae</taxon>
        <taxon>Rhizobium/Agrobacterium group</taxon>
        <taxon>Rhizobium</taxon>
    </lineage>
</organism>
<feature type="transmembrane region" description="Helical" evidence="2">
    <location>
        <begin position="31"/>
        <end position="53"/>
    </location>
</feature>
<protein>
    <submittedName>
        <fullName evidence="3">Uncharacterized protein</fullName>
    </submittedName>
</protein>
<reference evidence="3" key="1">
    <citation type="submission" date="2022-09" db="EMBL/GenBank/DDBJ databases">
        <title>Australian commercial rhizobial inoculants.</title>
        <authorList>
            <person name="Kohlmeier M.G."/>
            <person name="O'Hara G.W."/>
            <person name="Colombi E."/>
            <person name="Ramsay J.P."/>
            <person name="Terpolilli J."/>
        </authorList>
    </citation>
    <scope>NUCLEOTIDE SEQUENCE</scope>
    <source>
        <strain evidence="3">WSM1592</strain>
    </source>
</reference>
<keyword evidence="2" id="KW-1133">Transmembrane helix</keyword>
<keyword evidence="2" id="KW-0812">Transmembrane</keyword>
<dbReference type="RefSeq" id="WP_167333926.1">
    <property type="nucleotide sequence ID" value="NZ_CP104143.1"/>
</dbReference>
<evidence type="ECO:0000313" key="4">
    <source>
        <dbReference type="Proteomes" id="UP001060123"/>
    </source>
</evidence>
<keyword evidence="4" id="KW-1185">Reference proteome</keyword>
<sequence>MADLGMSHTHANHYGSVPAKKPASTRQKLHFALNAALFAAAFAFVTALVCGVIS</sequence>
<evidence type="ECO:0000313" key="3">
    <source>
        <dbReference type="EMBL" id="UWU13911.1"/>
    </source>
</evidence>
<dbReference type="Proteomes" id="UP001060123">
    <property type="component" value="Chromosome"/>
</dbReference>
<dbReference type="EMBL" id="CP104143">
    <property type="protein sequence ID" value="UWU13911.1"/>
    <property type="molecule type" value="Genomic_DNA"/>
</dbReference>
<accession>A0ABY5XID2</accession>
<proteinExistence type="predicted"/>
<keyword evidence="2" id="KW-0472">Membrane</keyword>
<gene>
    <name evidence="3" type="ORF">N2599_17550</name>
</gene>
<feature type="region of interest" description="Disordered" evidence="1">
    <location>
        <begin position="1"/>
        <end position="20"/>
    </location>
</feature>
<evidence type="ECO:0000256" key="2">
    <source>
        <dbReference type="SAM" id="Phobius"/>
    </source>
</evidence>
<name>A0ABY5XID2_RHISU</name>
<evidence type="ECO:0000256" key="1">
    <source>
        <dbReference type="SAM" id="MobiDB-lite"/>
    </source>
</evidence>